<dbReference type="PROSITE" id="PS50108">
    <property type="entry name" value="CRIB"/>
    <property type="match status" value="1"/>
</dbReference>
<dbReference type="InterPro" id="IPR008271">
    <property type="entry name" value="Ser/Thr_kinase_AS"/>
</dbReference>
<evidence type="ECO:0000256" key="11">
    <source>
        <dbReference type="ARBA" id="ARBA00022840"/>
    </source>
</evidence>
<dbReference type="InterPro" id="IPR000095">
    <property type="entry name" value="CRIB_dom"/>
</dbReference>
<dbReference type="GO" id="GO:0042995">
    <property type="term" value="C:cell projection"/>
    <property type="evidence" value="ECO:0007669"/>
    <property type="project" value="UniProtKB-SubCell"/>
</dbReference>
<dbReference type="GO" id="GO:0005886">
    <property type="term" value="C:plasma membrane"/>
    <property type="evidence" value="ECO:0007669"/>
    <property type="project" value="UniProtKB-ARBA"/>
</dbReference>
<comment type="catalytic activity">
    <reaction evidence="14">
        <text>L-seryl-[protein] + ATP = O-phospho-L-seryl-[protein] + ADP + H(+)</text>
        <dbReference type="Rhea" id="RHEA:17989"/>
        <dbReference type="Rhea" id="RHEA-COMP:9863"/>
        <dbReference type="Rhea" id="RHEA-COMP:11604"/>
        <dbReference type="ChEBI" id="CHEBI:15378"/>
        <dbReference type="ChEBI" id="CHEBI:29999"/>
        <dbReference type="ChEBI" id="CHEBI:30616"/>
        <dbReference type="ChEBI" id="CHEBI:83421"/>
        <dbReference type="ChEBI" id="CHEBI:456216"/>
        <dbReference type="EC" id="2.7.11.1"/>
    </reaction>
</comment>
<keyword evidence="5" id="KW-0217">Developmental protein</keyword>
<dbReference type="InterPro" id="IPR011009">
    <property type="entry name" value="Kinase-like_dom_sf"/>
</dbReference>
<keyword evidence="12" id="KW-0966">Cell projection</keyword>
<dbReference type="Gene3D" id="1.10.510.10">
    <property type="entry name" value="Transferase(Phosphotransferase) domain 1"/>
    <property type="match status" value="1"/>
</dbReference>
<dbReference type="InterPro" id="IPR000719">
    <property type="entry name" value="Prot_kinase_dom"/>
</dbReference>
<dbReference type="Pfam" id="PF00786">
    <property type="entry name" value="PBD"/>
    <property type="match status" value="1"/>
</dbReference>
<evidence type="ECO:0000256" key="1">
    <source>
        <dbReference type="ARBA" id="ARBA00004316"/>
    </source>
</evidence>
<dbReference type="FunFam" id="3.90.810.10:FF:000005">
    <property type="entry name" value="Non-specific serine/threonine protein kinase"/>
    <property type="match status" value="1"/>
</dbReference>
<evidence type="ECO:0000313" key="19">
    <source>
        <dbReference type="EMBL" id="ORZ04347.1"/>
    </source>
</evidence>
<feature type="region of interest" description="Disordered" evidence="16">
    <location>
        <begin position="213"/>
        <end position="385"/>
    </location>
</feature>
<dbReference type="FunFam" id="3.30.200.20:FF:000705">
    <property type="entry name" value="Non-specific serine/threonine protein kinase"/>
    <property type="match status" value="1"/>
</dbReference>
<dbReference type="STRING" id="90262.A0A1X2HX53"/>
<keyword evidence="8" id="KW-0808">Transferase</keyword>
<evidence type="ECO:0000259" key="18">
    <source>
        <dbReference type="PROSITE" id="PS50108"/>
    </source>
</evidence>
<evidence type="ECO:0000259" key="17">
    <source>
        <dbReference type="PROSITE" id="PS50011"/>
    </source>
</evidence>
<keyword evidence="11 15" id="KW-0067">ATP-binding</keyword>
<evidence type="ECO:0000256" key="2">
    <source>
        <dbReference type="ARBA" id="ARBA00004496"/>
    </source>
</evidence>
<dbReference type="GO" id="GO:0009791">
    <property type="term" value="P:post-embryonic development"/>
    <property type="evidence" value="ECO:0007669"/>
    <property type="project" value="UniProtKB-ARBA"/>
</dbReference>
<keyword evidence="6" id="KW-0963">Cytoplasm</keyword>
<feature type="domain" description="Protein kinase" evidence="17">
    <location>
        <begin position="408"/>
        <end position="662"/>
    </location>
</feature>
<sequence>MFEQPFNSSVHSLASTLGKTPSEQASDIENRPNIRTMSLQLQPQPQKYATQKHLSPAATALINNDPNMYVSGKARDRTSLKGVLDKFVIGFTDMLSNNNNPNKLASNISLPFNTRHVTHVGFDAHTGEFTGLPNEWQVLLRYSGITKKEQEQNPQAVIDAIEFYQGTRQLTEDVWNKIPKATTASSSTPLAVVDDKEKTSTWRRLSKYKTLDKKRKSTPLQLTNDSISQPSIQPPASSGRTETPNINRQTLETSSSTPTTSPQSWSTSSTLIHHHDSTYTNKSSTGKASTETPASYSSDGANEKDSNDLENQISRTSSTADNNTTSGKDQTIQNPAKKTESQKPPLPQQVSSSGSHTNPPTSDATSPATIGTVKRRSSKDRKQTALKDAEVIKRLKEICSNVDPTTIYTDMVKIGQGASGGVYTAHQHSDKDGGEPVAIKQMNLQQQPKKELIINEIVVMKQSQHPNIVNFISSYLWKGDLWVIMEYMEGGSLTDVVTCNMMTEGQIAAVCREVIQGLRHLHQNGVIHRDIKSDNILLNLQGDIKLTDFGFCAQINDSQSKRTTMVGTPYWMAPEVVTRKEYGPKVDIWSTGIMAIEMVEGEPPYLNENPLRALYLIANNGTPQLQNPEVLTDTFRDFLEQCLKVDCDQRPSSDDILEHPFLLKADPLRSLAPLIRAARESMQSQDE</sequence>
<feature type="compositionally biased region" description="Polar residues" evidence="16">
    <location>
        <begin position="348"/>
        <end position="369"/>
    </location>
</feature>
<feature type="compositionally biased region" description="Polar residues" evidence="16">
    <location>
        <begin position="278"/>
        <end position="300"/>
    </location>
</feature>
<dbReference type="InterPro" id="IPR036936">
    <property type="entry name" value="CRIB_dom_sf"/>
</dbReference>
<evidence type="ECO:0000256" key="12">
    <source>
        <dbReference type="ARBA" id="ARBA00023273"/>
    </source>
</evidence>
<feature type="binding site" evidence="15">
    <location>
        <position position="440"/>
    </location>
    <ligand>
        <name>ATP</name>
        <dbReference type="ChEBI" id="CHEBI:30616"/>
    </ligand>
</feature>
<dbReference type="PANTHER" id="PTHR45832">
    <property type="entry name" value="SERINE/THREONINE-PROTEIN KINASE SAMKA-RELATED-RELATED"/>
    <property type="match status" value="1"/>
</dbReference>
<evidence type="ECO:0000313" key="20">
    <source>
        <dbReference type="Proteomes" id="UP000193560"/>
    </source>
</evidence>
<dbReference type="CDD" id="cd06614">
    <property type="entry name" value="STKc_PAK"/>
    <property type="match status" value="1"/>
</dbReference>
<dbReference type="GO" id="GO:0005524">
    <property type="term" value="F:ATP binding"/>
    <property type="evidence" value="ECO:0007669"/>
    <property type="project" value="UniProtKB-UniRule"/>
</dbReference>
<dbReference type="FunFam" id="1.10.510.10:FF:000011">
    <property type="entry name" value="Non-specific serine/threonine protein kinase"/>
    <property type="match status" value="1"/>
</dbReference>
<feature type="compositionally biased region" description="Polar residues" evidence="16">
    <location>
        <begin position="239"/>
        <end position="252"/>
    </location>
</feature>
<keyword evidence="7" id="KW-0723">Serine/threonine-protein kinase</keyword>
<dbReference type="InterPro" id="IPR051931">
    <property type="entry name" value="PAK3-like"/>
</dbReference>
<dbReference type="EMBL" id="MCGE01000051">
    <property type="protein sequence ID" value="ORZ04347.1"/>
    <property type="molecule type" value="Genomic_DNA"/>
</dbReference>
<evidence type="ECO:0000256" key="3">
    <source>
        <dbReference type="ARBA" id="ARBA00008874"/>
    </source>
</evidence>
<dbReference type="PANTHER" id="PTHR45832:SF22">
    <property type="entry name" value="SERINE_THREONINE-PROTEIN KINASE SAMKA-RELATED"/>
    <property type="match status" value="1"/>
</dbReference>
<dbReference type="EC" id="2.7.11.1" evidence="4"/>
<evidence type="ECO:0000256" key="7">
    <source>
        <dbReference type="ARBA" id="ARBA00022527"/>
    </source>
</evidence>
<dbReference type="InterPro" id="IPR033923">
    <property type="entry name" value="PAK_BD"/>
</dbReference>
<reference evidence="19 20" key="1">
    <citation type="submission" date="2016-07" db="EMBL/GenBank/DDBJ databases">
        <title>Pervasive Adenine N6-methylation of Active Genes in Fungi.</title>
        <authorList>
            <consortium name="DOE Joint Genome Institute"/>
            <person name="Mondo S.J."/>
            <person name="Dannebaum R.O."/>
            <person name="Kuo R.C."/>
            <person name="Labutti K."/>
            <person name="Haridas S."/>
            <person name="Kuo A."/>
            <person name="Salamov A."/>
            <person name="Ahrendt S.R."/>
            <person name="Lipzen A."/>
            <person name="Sullivan W."/>
            <person name="Andreopoulos W.B."/>
            <person name="Clum A."/>
            <person name="Lindquist E."/>
            <person name="Daum C."/>
            <person name="Ramamoorthy G.K."/>
            <person name="Gryganskyi A."/>
            <person name="Culley D."/>
            <person name="Magnuson J.K."/>
            <person name="James T.Y."/>
            <person name="O'Malley M.A."/>
            <person name="Stajich J.E."/>
            <person name="Spatafora J.W."/>
            <person name="Visel A."/>
            <person name="Grigoriev I.V."/>
        </authorList>
    </citation>
    <scope>NUCLEOTIDE SEQUENCE [LARGE SCALE GENOMIC DNA]</scope>
    <source>
        <strain evidence="19 20">NRRL 1336</strain>
    </source>
</reference>
<dbReference type="PROSITE" id="PS00107">
    <property type="entry name" value="PROTEIN_KINASE_ATP"/>
    <property type="match status" value="1"/>
</dbReference>
<organism evidence="19 20">
    <name type="scientific">Absidia repens</name>
    <dbReference type="NCBI Taxonomy" id="90262"/>
    <lineage>
        <taxon>Eukaryota</taxon>
        <taxon>Fungi</taxon>
        <taxon>Fungi incertae sedis</taxon>
        <taxon>Mucoromycota</taxon>
        <taxon>Mucoromycotina</taxon>
        <taxon>Mucoromycetes</taxon>
        <taxon>Mucorales</taxon>
        <taxon>Cunninghamellaceae</taxon>
        <taxon>Absidia</taxon>
    </lineage>
</organism>
<evidence type="ECO:0000256" key="6">
    <source>
        <dbReference type="ARBA" id="ARBA00022490"/>
    </source>
</evidence>
<gene>
    <name evidence="19" type="ORF">BCR42DRAFT_362353</name>
</gene>
<name>A0A1X2HX53_9FUNG</name>
<dbReference type="GO" id="GO:0005829">
    <property type="term" value="C:cytosol"/>
    <property type="evidence" value="ECO:0007669"/>
    <property type="project" value="UniProtKB-ARBA"/>
</dbReference>
<evidence type="ECO:0000256" key="8">
    <source>
        <dbReference type="ARBA" id="ARBA00022679"/>
    </source>
</evidence>
<dbReference type="InterPro" id="IPR017441">
    <property type="entry name" value="Protein_kinase_ATP_BS"/>
</dbReference>
<comment type="similarity">
    <text evidence="3">Belongs to the protein kinase superfamily. STE Ser/Thr protein kinase family. STE20 subfamily.</text>
</comment>
<dbReference type="AlphaFoldDB" id="A0A1X2HX53"/>
<dbReference type="SUPFAM" id="SSF56112">
    <property type="entry name" value="Protein kinase-like (PK-like)"/>
    <property type="match status" value="1"/>
</dbReference>
<proteinExistence type="inferred from homology"/>
<evidence type="ECO:0000256" key="16">
    <source>
        <dbReference type="SAM" id="MobiDB-lite"/>
    </source>
</evidence>
<feature type="compositionally biased region" description="Low complexity" evidence="16">
    <location>
        <begin position="226"/>
        <end position="238"/>
    </location>
</feature>
<dbReference type="SMART" id="SM00285">
    <property type="entry name" value="PBD"/>
    <property type="match status" value="1"/>
</dbReference>
<dbReference type="PROSITE" id="PS50011">
    <property type="entry name" value="PROTEIN_KINASE_DOM"/>
    <property type="match status" value="1"/>
</dbReference>
<dbReference type="Proteomes" id="UP000193560">
    <property type="component" value="Unassembled WGS sequence"/>
</dbReference>
<accession>A0A1X2HX53</accession>
<evidence type="ECO:0000256" key="9">
    <source>
        <dbReference type="ARBA" id="ARBA00022741"/>
    </source>
</evidence>
<comment type="catalytic activity">
    <reaction evidence="13">
        <text>L-threonyl-[protein] + ATP = O-phospho-L-threonyl-[protein] + ADP + H(+)</text>
        <dbReference type="Rhea" id="RHEA:46608"/>
        <dbReference type="Rhea" id="RHEA-COMP:11060"/>
        <dbReference type="Rhea" id="RHEA-COMP:11605"/>
        <dbReference type="ChEBI" id="CHEBI:15378"/>
        <dbReference type="ChEBI" id="CHEBI:30013"/>
        <dbReference type="ChEBI" id="CHEBI:30616"/>
        <dbReference type="ChEBI" id="CHEBI:61977"/>
        <dbReference type="ChEBI" id="CHEBI:456216"/>
        <dbReference type="EC" id="2.7.11.1"/>
    </reaction>
</comment>
<evidence type="ECO:0000256" key="4">
    <source>
        <dbReference type="ARBA" id="ARBA00012513"/>
    </source>
</evidence>
<comment type="caution">
    <text evidence="19">The sequence shown here is derived from an EMBL/GenBank/DDBJ whole genome shotgun (WGS) entry which is preliminary data.</text>
</comment>
<dbReference type="Pfam" id="PF00069">
    <property type="entry name" value="Pkinase"/>
    <property type="match status" value="1"/>
</dbReference>
<dbReference type="PROSITE" id="PS00108">
    <property type="entry name" value="PROTEIN_KINASE_ST"/>
    <property type="match status" value="1"/>
</dbReference>
<keyword evidence="9 15" id="KW-0547">Nucleotide-binding</keyword>
<dbReference type="CDD" id="cd01093">
    <property type="entry name" value="CRIB_PAK_like"/>
    <property type="match status" value="1"/>
</dbReference>
<evidence type="ECO:0000256" key="10">
    <source>
        <dbReference type="ARBA" id="ARBA00022777"/>
    </source>
</evidence>
<dbReference type="GO" id="GO:0016477">
    <property type="term" value="P:cell migration"/>
    <property type="evidence" value="ECO:0007669"/>
    <property type="project" value="UniProtKB-ARBA"/>
</dbReference>
<evidence type="ECO:0000256" key="14">
    <source>
        <dbReference type="ARBA" id="ARBA00048679"/>
    </source>
</evidence>
<comment type="subcellular location">
    <subcellularLocation>
        <location evidence="1">Cell projection</location>
    </subcellularLocation>
    <subcellularLocation>
        <location evidence="2">Cytoplasm</location>
    </subcellularLocation>
</comment>
<feature type="compositionally biased region" description="Low complexity" evidence="16">
    <location>
        <begin position="253"/>
        <end position="270"/>
    </location>
</feature>
<dbReference type="OrthoDB" id="248923at2759"/>
<protein>
    <recommendedName>
        <fullName evidence="4">non-specific serine/threonine protein kinase</fullName>
        <ecNumber evidence="4">2.7.11.1</ecNumber>
    </recommendedName>
</protein>
<feature type="domain" description="CRIB" evidence="18">
    <location>
        <begin position="108"/>
        <end position="121"/>
    </location>
</feature>
<keyword evidence="20" id="KW-1185">Reference proteome</keyword>
<dbReference type="GO" id="GO:0106310">
    <property type="term" value="F:protein serine kinase activity"/>
    <property type="evidence" value="ECO:0007669"/>
    <property type="project" value="RHEA"/>
</dbReference>
<feature type="region of interest" description="Disordered" evidence="16">
    <location>
        <begin position="1"/>
        <end position="31"/>
    </location>
</feature>
<evidence type="ECO:0000256" key="15">
    <source>
        <dbReference type="PROSITE-ProRule" id="PRU10141"/>
    </source>
</evidence>
<evidence type="ECO:0000256" key="5">
    <source>
        <dbReference type="ARBA" id="ARBA00022473"/>
    </source>
</evidence>
<feature type="compositionally biased region" description="Polar residues" evidence="16">
    <location>
        <begin position="309"/>
        <end position="336"/>
    </location>
</feature>
<keyword evidence="10 19" id="KW-0418">Kinase</keyword>
<evidence type="ECO:0000256" key="13">
    <source>
        <dbReference type="ARBA" id="ARBA00047899"/>
    </source>
</evidence>
<dbReference type="SMART" id="SM00220">
    <property type="entry name" value="S_TKc"/>
    <property type="match status" value="1"/>
</dbReference>
<dbReference type="GO" id="GO:0004674">
    <property type="term" value="F:protein serine/threonine kinase activity"/>
    <property type="evidence" value="ECO:0007669"/>
    <property type="project" value="UniProtKB-KW"/>
</dbReference>
<dbReference type="Gene3D" id="3.30.200.20">
    <property type="entry name" value="Phosphorylase Kinase, domain 1"/>
    <property type="match status" value="1"/>
</dbReference>
<dbReference type="Gene3D" id="3.90.810.10">
    <property type="entry name" value="CRIB domain"/>
    <property type="match status" value="1"/>
</dbReference>